<sequence>MNREAVTVSPTSYSSNGYNGNGYISDSGSIVSTNGSGSTMNGAGNGSMISGFTGNGFHGKENASSFIRRRILPALPKGRKPSFNVQCLQPQRSMDDVPIPGYHGNIGPPRAHIQSVHSLERTGAMSSASWVNTATAGPPHHPGMIAPSGRRGKLIYTPMLRMDQASGRSQPMWSDGSASLPATSRAAAGWYPGQTRTLGSVRMPPVSHRYLEKGSADSLVESILISEGLGVYARDPKFVNFAKREIAEACHLSMDDMESAASDLIARGASQSISRFEDELADEMNCVISY</sequence>
<organism evidence="2 3">
    <name type="scientific">Champsocephalus esox</name>
    <name type="common">pike icefish</name>
    <dbReference type="NCBI Taxonomy" id="159716"/>
    <lineage>
        <taxon>Eukaryota</taxon>
        <taxon>Metazoa</taxon>
        <taxon>Chordata</taxon>
        <taxon>Craniata</taxon>
        <taxon>Vertebrata</taxon>
        <taxon>Euteleostomi</taxon>
        <taxon>Actinopterygii</taxon>
        <taxon>Neopterygii</taxon>
        <taxon>Teleostei</taxon>
        <taxon>Neoteleostei</taxon>
        <taxon>Acanthomorphata</taxon>
        <taxon>Eupercaria</taxon>
        <taxon>Perciformes</taxon>
        <taxon>Notothenioidei</taxon>
        <taxon>Channichthyidae</taxon>
        <taxon>Champsocephalus</taxon>
    </lineage>
</organism>
<feature type="domain" description="Voltage-gated calcium channel subunit alpha C-terminal" evidence="1">
    <location>
        <begin position="66"/>
        <end position="243"/>
    </location>
</feature>
<proteinExistence type="predicted"/>
<keyword evidence="3" id="KW-1185">Reference proteome</keyword>
<protein>
    <recommendedName>
        <fullName evidence="1">Voltage-gated calcium channel subunit alpha C-terminal domain-containing protein</fullName>
    </recommendedName>
</protein>
<comment type="caution">
    <text evidence="2">The sequence shown here is derived from an EMBL/GenBank/DDBJ whole genome shotgun (WGS) entry which is preliminary data.</text>
</comment>
<dbReference type="InterPro" id="IPR031688">
    <property type="entry name" value="CAC1F_C"/>
</dbReference>
<reference evidence="2 3" key="1">
    <citation type="journal article" date="2023" name="Mol. Biol. Evol.">
        <title>Genomics of Secondarily Temperate Adaptation in the Only Non-Antarctic Icefish.</title>
        <authorList>
            <person name="Rivera-Colon A.G."/>
            <person name="Rayamajhi N."/>
            <person name="Minhas B.F."/>
            <person name="Madrigal G."/>
            <person name="Bilyk K.T."/>
            <person name="Yoon V."/>
            <person name="Hune M."/>
            <person name="Gregory S."/>
            <person name="Cheng C.H.C."/>
            <person name="Catchen J.M."/>
        </authorList>
    </citation>
    <scope>NUCLEOTIDE SEQUENCE [LARGE SCALE GENOMIC DNA]</scope>
    <source>
        <strain evidence="2">JC2023a</strain>
    </source>
</reference>
<evidence type="ECO:0000313" key="2">
    <source>
        <dbReference type="EMBL" id="KAK5895266.1"/>
    </source>
</evidence>
<dbReference type="Pfam" id="PF16885">
    <property type="entry name" value="CAC1F_C"/>
    <property type="match status" value="1"/>
</dbReference>
<evidence type="ECO:0000259" key="1">
    <source>
        <dbReference type="Pfam" id="PF16885"/>
    </source>
</evidence>
<evidence type="ECO:0000313" key="3">
    <source>
        <dbReference type="Proteomes" id="UP001335648"/>
    </source>
</evidence>
<dbReference type="Proteomes" id="UP001335648">
    <property type="component" value="Unassembled WGS sequence"/>
</dbReference>
<dbReference type="EMBL" id="JAULUE010002054">
    <property type="protein sequence ID" value="KAK5895266.1"/>
    <property type="molecule type" value="Genomic_DNA"/>
</dbReference>
<gene>
    <name evidence="2" type="ORF">CesoFtcFv8_011873</name>
</gene>
<dbReference type="AlphaFoldDB" id="A0AAN8GXQ4"/>
<name>A0AAN8GXQ4_9TELE</name>
<accession>A0AAN8GXQ4</accession>